<dbReference type="RefSeq" id="WP_016163894.1">
    <property type="nucleotide sequence ID" value="NZ_JAKZGC010000005.1"/>
</dbReference>
<dbReference type="AlphaFoldDB" id="R9B096"/>
<evidence type="ECO:0000256" key="1">
    <source>
        <dbReference type="ARBA" id="ARBA00004167"/>
    </source>
</evidence>
<dbReference type="EMBL" id="AQFL01000012">
    <property type="protein sequence ID" value="EOR07863.1"/>
    <property type="molecule type" value="Genomic_DNA"/>
</dbReference>
<evidence type="ECO:0000256" key="3">
    <source>
        <dbReference type="ARBA" id="ARBA00022692"/>
    </source>
</evidence>
<dbReference type="GO" id="GO:0015627">
    <property type="term" value="C:type II protein secretion system complex"/>
    <property type="evidence" value="ECO:0007669"/>
    <property type="project" value="InterPro"/>
</dbReference>
<dbReference type="InterPro" id="IPR002416">
    <property type="entry name" value="T2SS_protein-GspH"/>
</dbReference>
<evidence type="ECO:0000313" key="8">
    <source>
        <dbReference type="EMBL" id="MDO3658052.1"/>
    </source>
</evidence>
<feature type="transmembrane region" description="Helical" evidence="6">
    <location>
        <begin position="12"/>
        <end position="36"/>
    </location>
</feature>
<dbReference type="Proteomes" id="UP001168902">
    <property type="component" value="Unassembled WGS sequence"/>
</dbReference>
<organism evidence="7 9">
    <name type="scientific">Acinetobacter genomosp. 15BJ</name>
    <dbReference type="NCBI Taxonomy" id="106651"/>
    <lineage>
        <taxon>Bacteria</taxon>
        <taxon>Pseudomonadati</taxon>
        <taxon>Pseudomonadota</taxon>
        <taxon>Gammaproteobacteria</taxon>
        <taxon>Moraxellales</taxon>
        <taxon>Moraxellaceae</taxon>
        <taxon>Acinetobacter</taxon>
    </lineage>
</organism>
<reference evidence="7 9" key="1">
    <citation type="submission" date="2013-03" db="EMBL/GenBank/DDBJ databases">
        <title>The Genome Sequence of Acinetobacter sp. CIP 110321.</title>
        <authorList>
            <consortium name="The Broad Institute Genome Sequencing Platform"/>
            <consortium name="The Broad Institute Genome Sequencing Center for Infectious Disease"/>
            <person name="Cerqueira G."/>
            <person name="Feldgarden M."/>
            <person name="Courvalin P."/>
            <person name="Perichon B."/>
            <person name="Grillot-Courvalin C."/>
            <person name="Clermont D."/>
            <person name="Rocha E."/>
            <person name="Yoon E.-J."/>
            <person name="Nemec A."/>
            <person name="Walker B."/>
            <person name="Young S.K."/>
            <person name="Zeng Q."/>
            <person name="Gargeya S."/>
            <person name="Fitzgerald M."/>
            <person name="Haas B."/>
            <person name="Abouelleil A."/>
            <person name="Alvarado L."/>
            <person name="Arachchi H.M."/>
            <person name="Berlin A.M."/>
            <person name="Chapman S.B."/>
            <person name="Dewar J."/>
            <person name="Goldberg J."/>
            <person name="Griggs A."/>
            <person name="Gujja S."/>
            <person name="Hansen M."/>
            <person name="Howarth C."/>
            <person name="Imamovic A."/>
            <person name="Larimer J."/>
            <person name="McCowan C."/>
            <person name="Murphy C."/>
            <person name="Neiman D."/>
            <person name="Pearson M."/>
            <person name="Priest M."/>
            <person name="Roberts A."/>
            <person name="Saif S."/>
            <person name="Shea T."/>
            <person name="Sisk P."/>
            <person name="Sykes S."/>
            <person name="Wortman J."/>
            <person name="Nusbaum C."/>
            <person name="Birren B."/>
        </authorList>
    </citation>
    <scope>NUCLEOTIDE SEQUENCE [LARGE SCALE GENOMIC DNA]</scope>
    <source>
        <strain evidence="7 9">CIP 110321</strain>
    </source>
</reference>
<keyword evidence="3 6" id="KW-0812">Transmembrane</keyword>
<dbReference type="NCBIfam" id="TIGR02532">
    <property type="entry name" value="IV_pilin_GFxxxE"/>
    <property type="match status" value="1"/>
</dbReference>
<evidence type="ECO:0000313" key="10">
    <source>
        <dbReference type="Proteomes" id="UP001168902"/>
    </source>
</evidence>
<dbReference type="Pfam" id="PF07963">
    <property type="entry name" value="N_methyl"/>
    <property type="match status" value="1"/>
</dbReference>
<dbReference type="OrthoDB" id="6656660at2"/>
<name>R9B096_9GAMM</name>
<dbReference type="Gene3D" id="3.30.700.10">
    <property type="entry name" value="Glycoprotein, Type 4 Pilin"/>
    <property type="match status" value="1"/>
</dbReference>
<evidence type="ECO:0000313" key="9">
    <source>
        <dbReference type="Proteomes" id="UP000016203"/>
    </source>
</evidence>
<dbReference type="PATRIC" id="fig|1217699.3.peg.2178"/>
<evidence type="ECO:0000313" key="7">
    <source>
        <dbReference type="EMBL" id="EOR07863.1"/>
    </source>
</evidence>
<sequence>MRSPLHSQKAFTLIEIMVVIVIMTIMASLVVLNIGGVDQRRAMQSREMFILDLKKINKEATDQAKVFALNTQNATDVAPFSYNLFEYHDQSREKIQQADRTWQLYKEFKTRQLPDHVSFSIQSLDTATYNKAKNEDLLGGKAPQLIWFGNGEVKPVRIQFYYEQKPIGHELQLDHLGKIDES</sequence>
<keyword evidence="2" id="KW-0488">Methylation</keyword>
<keyword evidence="10" id="KW-1185">Reference proteome</keyword>
<gene>
    <name evidence="7" type="ORF">F896_02236</name>
    <name evidence="8" type="ORF">Q3V53_12770</name>
</gene>
<keyword evidence="5 6" id="KW-0472">Membrane</keyword>
<dbReference type="HOGENOM" id="CLU_096720_0_0_6"/>
<proteinExistence type="predicted"/>
<evidence type="ECO:0000256" key="4">
    <source>
        <dbReference type="ARBA" id="ARBA00022989"/>
    </source>
</evidence>
<comment type="subcellular location">
    <subcellularLocation>
        <location evidence="1">Membrane</location>
        <topology evidence="1">Single-pass membrane protein</topology>
    </subcellularLocation>
</comment>
<accession>R9B096</accession>
<evidence type="ECO:0000256" key="6">
    <source>
        <dbReference type="SAM" id="Phobius"/>
    </source>
</evidence>
<dbReference type="GO" id="GO:0015628">
    <property type="term" value="P:protein secretion by the type II secretion system"/>
    <property type="evidence" value="ECO:0007669"/>
    <property type="project" value="InterPro"/>
</dbReference>
<dbReference type="InterPro" id="IPR012902">
    <property type="entry name" value="N_methyl_site"/>
</dbReference>
<dbReference type="GO" id="GO:0016020">
    <property type="term" value="C:membrane"/>
    <property type="evidence" value="ECO:0007669"/>
    <property type="project" value="UniProtKB-SubCell"/>
</dbReference>
<dbReference type="PRINTS" id="PR00885">
    <property type="entry name" value="BCTERIALGSPH"/>
</dbReference>
<dbReference type="EMBL" id="JAUMJH010000030">
    <property type="protein sequence ID" value="MDO3658052.1"/>
    <property type="molecule type" value="Genomic_DNA"/>
</dbReference>
<keyword evidence="4 6" id="KW-1133">Transmembrane helix</keyword>
<reference evidence="8 10" key="2">
    <citation type="submission" date="2023-07" db="EMBL/GenBank/DDBJ databases">
        <title>A novel proteolytic Acinetobacter species.</title>
        <authorList>
            <person name="Nemec A."/>
            <person name="Radolfova-Krizova L."/>
        </authorList>
    </citation>
    <scope>NUCLEOTIDE SEQUENCE [LARGE SCALE GENOMIC DNA]</scope>
    <source>
        <strain evidence="8 10">NIPH 1865</strain>
    </source>
</reference>
<dbReference type="Proteomes" id="UP000016203">
    <property type="component" value="Unassembled WGS sequence"/>
</dbReference>
<evidence type="ECO:0000256" key="5">
    <source>
        <dbReference type="ARBA" id="ARBA00023136"/>
    </source>
</evidence>
<evidence type="ECO:0000256" key="2">
    <source>
        <dbReference type="ARBA" id="ARBA00022481"/>
    </source>
</evidence>
<protein>
    <submittedName>
        <fullName evidence="7">General secretion pathway protein G</fullName>
    </submittedName>
    <submittedName>
        <fullName evidence="8">Type II secretion system protein</fullName>
    </submittedName>
</protein>
<dbReference type="SUPFAM" id="SSF54523">
    <property type="entry name" value="Pili subunits"/>
    <property type="match status" value="1"/>
</dbReference>
<dbReference type="InterPro" id="IPR045584">
    <property type="entry name" value="Pilin-like"/>
</dbReference>
<comment type="caution">
    <text evidence="7">The sequence shown here is derived from an EMBL/GenBank/DDBJ whole genome shotgun (WGS) entry which is preliminary data.</text>
</comment>